<feature type="transmembrane region" description="Helical" evidence="6">
    <location>
        <begin position="760"/>
        <end position="782"/>
    </location>
</feature>
<dbReference type="OrthoDB" id="9766372at2"/>
<organism evidence="8 9">
    <name type="scientific">Peptidiphaga gingivicola</name>
    <dbReference type="NCBI Taxonomy" id="2741497"/>
    <lineage>
        <taxon>Bacteria</taxon>
        <taxon>Bacillati</taxon>
        <taxon>Actinomycetota</taxon>
        <taxon>Actinomycetes</taxon>
        <taxon>Actinomycetales</taxon>
        <taxon>Actinomycetaceae</taxon>
        <taxon>Peptidiphaga</taxon>
    </lineage>
</organism>
<protein>
    <recommendedName>
        <fullName evidence="7">ABC3 transporter permease C-terminal domain-containing protein</fullName>
    </recommendedName>
</protein>
<keyword evidence="2" id="KW-1003">Cell membrane</keyword>
<evidence type="ECO:0000256" key="2">
    <source>
        <dbReference type="ARBA" id="ARBA00022475"/>
    </source>
</evidence>
<evidence type="ECO:0000256" key="1">
    <source>
        <dbReference type="ARBA" id="ARBA00004651"/>
    </source>
</evidence>
<feature type="transmembrane region" description="Helical" evidence="6">
    <location>
        <begin position="250"/>
        <end position="271"/>
    </location>
</feature>
<dbReference type="PANTHER" id="PTHR30287:SF2">
    <property type="entry name" value="BLL1001 PROTEIN"/>
    <property type="match status" value="1"/>
</dbReference>
<name>A0A179B440_9ACTO</name>
<feature type="domain" description="ABC3 transporter permease C-terminal" evidence="7">
    <location>
        <begin position="258"/>
        <end position="369"/>
    </location>
</feature>
<feature type="transmembrane region" description="Helical" evidence="6">
    <location>
        <begin position="347"/>
        <end position="369"/>
    </location>
</feature>
<evidence type="ECO:0000256" key="4">
    <source>
        <dbReference type="ARBA" id="ARBA00022989"/>
    </source>
</evidence>
<dbReference type="PANTHER" id="PTHR30287">
    <property type="entry name" value="MEMBRANE COMPONENT OF PREDICTED ABC SUPERFAMILY METABOLITE UPTAKE TRANSPORTER"/>
    <property type="match status" value="1"/>
</dbReference>
<evidence type="ECO:0000256" key="3">
    <source>
        <dbReference type="ARBA" id="ARBA00022692"/>
    </source>
</evidence>
<feature type="transmembrane region" description="Helical" evidence="6">
    <location>
        <begin position="715"/>
        <end position="748"/>
    </location>
</feature>
<gene>
    <name evidence="8" type="ORF">A4H34_00960</name>
</gene>
<evidence type="ECO:0000256" key="6">
    <source>
        <dbReference type="SAM" id="Phobius"/>
    </source>
</evidence>
<feature type="transmembrane region" description="Helical" evidence="6">
    <location>
        <begin position="307"/>
        <end position="327"/>
    </location>
</feature>
<dbReference type="Proteomes" id="UP000078368">
    <property type="component" value="Unassembled WGS sequence"/>
</dbReference>
<evidence type="ECO:0000313" key="8">
    <source>
        <dbReference type="EMBL" id="OAP85794.1"/>
    </source>
</evidence>
<feature type="transmembrane region" description="Helical" evidence="6">
    <location>
        <begin position="419"/>
        <end position="438"/>
    </location>
</feature>
<evidence type="ECO:0000313" key="9">
    <source>
        <dbReference type="Proteomes" id="UP000078368"/>
    </source>
</evidence>
<sequence>MLLRMLRADLRRGVAQSAALTVLMSLAVALVAMSAALGIRAGSAVNSLWREAVPPDVVHMYAGTPDAKGVAKWVGGRSDVKDYHLMRSLPVPVRQLTIAGKSQADSVLEPAFVTAPERFDLLLGQNGKPVRPGPGEIALPVHYKAEGMAKVGDVVRVQSGSRSRELKVVDFVRDPQMNPSMVTSKRLVVHSSDFAEFDKHLEPEYLMEFRLASGTPTSSFISDFEASGLSSKGITIDTSILKLMNGVTTVPIAAVALLVAVLLVVVASLILRYTFLAAMEDDLPQISVLKAVGAPPRGIKRLYLVKYFVLTALGTAVGCLLSFPLAAPLDKAVLLYLGEPAAGAWDVAVPLAAAIALGLAMVGFCCLILRRIDKLSAVQALRTGVSGKIRPKRHRLKLTSFRRVPVHLWMGVREAFRPAYALLFGVLSVCTIVMVLPVCVVTTMDNPGFAAYLGIGGADVRMDVKEIGSSRGGADGLDEAFARVKADPGVSRAVKMTVHRYDMTSAGGKKTVVLVESGDHTAFQMNYMRGKAPAAPNEIALSANQAKEAKADVGDAVTLTVPRGRAGDGPSSPAAGQSLDSRKLRVTGVYQDITNGGKTAKTPMETVAGDTSEPAQRVIYADLKETADPAEAVAGLRAKLPGVAVVQIQDYISQTLGATISQMRTVSVFAGVVSAALAFLVSALFAVLVVKRETPQIAAQLAIGASRRGLRGQYLIRFGTVLLMGIAVGALAVLTLGEAAVGAVLGMLGAPNLSLVANPWLVWIALPGVLALTVAGAVLLALRRMRTAEMADAE</sequence>
<feature type="transmembrane region" description="Helical" evidence="6">
    <location>
        <begin position="668"/>
        <end position="690"/>
    </location>
</feature>
<keyword evidence="9" id="KW-1185">Reference proteome</keyword>
<dbReference type="GO" id="GO:0005886">
    <property type="term" value="C:plasma membrane"/>
    <property type="evidence" value="ECO:0007669"/>
    <property type="project" value="UniProtKB-SubCell"/>
</dbReference>
<keyword evidence="4 6" id="KW-1133">Transmembrane helix</keyword>
<dbReference type="EMBL" id="LVZK01000001">
    <property type="protein sequence ID" value="OAP85794.1"/>
    <property type="molecule type" value="Genomic_DNA"/>
</dbReference>
<evidence type="ECO:0000256" key="5">
    <source>
        <dbReference type="ARBA" id="ARBA00023136"/>
    </source>
</evidence>
<feature type="domain" description="ABC3 transporter permease C-terminal" evidence="7">
    <location>
        <begin position="669"/>
        <end position="786"/>
    </location>
</feature>
<proteinExistence type="predicted"/>
<reference evidence="8 9" key="1">
    <citation type="submission" date="2016-04" db="EMBL/GenBank/DDBJ databases">
        <title>Peptidophaga gingivicola gen. nov., sp. nov., isolated from human subgingival plaque.</title>
        <authorList>
            <person name="Beall C.J."/>
            <person name="Mokrzan E.M."/>
            <person name="Griffen A.L."/>
            <person name="Leys E.J."/>
        </authorList>
    </citation>
    <scope>NUCLEOTIDE SEQUENCE [LARGE SCALE GENOMIC DNA]</scope>
    <source>
        <strain evidence="8 9">BA112</strain>
    </source>
</reference>
<dbReference type="InterPro" id="IPR003838">
    <property type="entry name" value="ABC3_permease_C"/>
</dbReference>
<accession>A0A179B440</accession>
<dbReference type="InterPro" id="IPR038766">
    <property type="entry name" value="Membrane_comp_ABC_pdt"/>
</dbReference>
<evidence type="ECO:0000259" key="7">
    <source>
        <dbReference type="Pfam" id="PF02687"/>
    </source>
</evidence>
<dbReference type="AlphaFoldDB" id="A0A179B440"/>
<comment type="subcellular location">
    <subcellularLocation>
        <location evidence="1">Cell membrane</location>
        <topology evidence="1">Multi-pass membrane protein</topology>
    </subcellularLocation>
</comment>
<keyword evidence="3 6" id="KW-0812">Transmembrane</keyword>
<dbReference type="Pfam" id="PF02687">
    <property type="entry name" value="FtsX"/>
    <property type="match status" value="2"/>
</dbReference>
<comment type="caution">
    <text evidence="8">The sequence shown here is derived from an EMBL/GenBank/DDBJ whole genome shotgun (WGS) entry which is preliminary data.</text>
</comment>
<keyword evidence="5 6" id="KW-0472">Membrane</keyword>
<dbReference type="STRING" id="1823756.A4H34_00960"/>